<proteinExistence type="inferred from homology"/>
<gene>
    <name evidence="9" type="ORF">CC86DRAFT_401289</name>
</gene>
<evidence type="ECO:0000256" key="4">
    <source>
        <dbReference type="ARBA" id="ARBA00023136"/>
    </source>
</evidence>
<evidence type="ECO:0000256" key="1">
    <source>
        <dbReference type="ARBA" id="ARBA00004141"/>
    </source>
</evidence>
<keyword evidence="2 7" id="KW-0812">Transmembrane</keyword>
<feature type="transmembrane region" description="Helical" evidence="7">
    <location>
        <begin position="203"/>
        <end position="224"/>
    </location>
</feature>
<comment type="similarity">
    <text evidence="5">Belongs to the SAT4 family.</text>
</comment>
<keyword evidence="10" id="KW-1185">Reference proteome</keyword>
<keyword evidence="4 7" id="KW-0472">Membrane</keyword>
<evidence type="ECO:0000256" key="5">
    <source>
        <dbReference type="ARBA" id="ARBA00038359"/>
    </source>
</evidence>
<feature type="compositionally biased region" description="Polar residues" evidence="6">
    <location>
        <begin position="396"/>
        <end position="406"/>
    </location>
</feature>
<comment type="subcellular location">
    <subcellularLocation>
        <location evidence="1">Membrane</location>
        <topology evidence="1">Multi-pass membrane protein</topology>
    </subcellularLocation>
</comment>
<evidence type="ECO:0000256" key="3">
    <source>
        <dbReference type="ARBA" id="ARBA00022989"/>
    </source>
</evidence>
<dbReference type="InterPro" id="IPR049326">
    <property type="entry name" value="Rhodopsin_dom_fungi"/>
</dbReference>
<dbReference type="AlphaFoldDB" id="A0A6A7AGW3"/>
<dbReference type="InterPro" id="IPR052337">
    <property type="entry name" value="SAT4-like"/>
</dbReference>
<protein>
    <recommendedName>
        <fullName evidence="8">Rhodopsin domain-containing protein</fullName>
    </recommendedName>
</protein>
<dbReference type="PANTHER" id="PTHR33048:SF47">
    <property type="entry name" value="INTEGRAL MEMBRANE PROTEIN-RELATED"/>
    <property type="match status" value="1"/>
</dbReference>
<feature type="domain" description="Rhodopsin" evidence="8">
    <location>
        <begin position="50"/>
        <end position="305"/>
    </location>
</feature>
<evidence type="ECO:0000256" key="2">
    <source>
        <dbReference type="ARBA" id="ARBA00022692"/>
    </source>
</evidence>
<feature type="transmembrane region" description="Helical" evidence="7">
    <location>
        <begin position="116"/>
        <end position="141"/>
    </location>
</feature>
<evidence type="ECO:0000256" key="6">
    <source>
        <dbReference type="SAM" id="MobiDB-lite"/>
    </source>
</evidence>
<accession>A0A6A7AGW3</accession>
<name>A0A6A7AGW3_9PLEO</name>
<feature type="region of interest" description="Disordered" evidence="6">
    <location>
        <begin position="396"/>
        <end position="423"/>
    </location>
</feature>
<evidence type="ECO:0000313" key="9">
    <source>
        <dbReference type="EMBL" id="KAF2832522.1"/>
    </source>
</evidence>
<feature type="compositionally biased region" description="Polar residues" evidence="6">
    <location>
        <begin position="414"/>
        <end position="423"/>
    </location>
</feature>
<evidence type="ECO:0000259" key="8">
    <source>
        <dbReference type="Pfam" id="PF20684"/>
    </source>
</evidence>
<feature type="transmembrane region" description="Helical" evidence="7">
    <location>
        <begin position="33"/>
        <end position="54"/>
    </location>
</feature>
<feature type="transmembrane region" description="Helical" evidence="7">
    <location>
        <begin position="279"/>
        <end position="304"/>
    </location>
</feature>
<dbReference type="OrthoDB" id="444631at2759"/>
<dbReference type="EMBL" id="MU006217">
    <property type="protein sequence ID" value="KAF2832522.1"/>
    <property type="molecule type" value="Genomic_DNA"/>
</dbReference>
<organism evidence="9 10">
    <name type="scientific">Ophiobolus disseminans</name>
    <dbReference type="NCBI Taxonomy" id="1469910"/>
    <lineage>
        <taxon>Eukaryota</taxon>
        <taxon>Fungi</taxon>
        <taxon>Dikarya</taxon>
        <taxon>Ascomycota</taxon>
        <taxon>Pezizomycotina</taxon>
        <taxon>Dothideomycetes</taxon>
        <taxon>Pleosporomycetidae</taxon>
        <taxon>Pleosporales</taxon>
        <taxon>Pleosporineae</taxon>
        <taxon>Phaeosphaeriaceae</taxon>
        <taxon>Ophiobolus</taxon>
    </lineage>
</organism>
<dbReference type="Pfam" id="PF20684">
    <property type="entry name" value="Fung_rhodopsin"/>
    <property type="match status" value="1"/>
</dbReference>
<feature type="transmembrane region" description="Helical" evidence="7">
    <location>
        <begin position="153"/>
        <end position="172"/>
    </location>
</feature>
<dbReference type="Proteomes" id="UP000799424">
    <property type="component" value="Unassembled WGS sequence"/>
</dbReference>
<dbReference type="PANTHER" id="PTHR33048">
    <property type="entry name" value="PTH11-LIKE INTEGRAL MEMBRANE PROTEIN (AFU_ORTHOLOGUE AFUA_5G11245)"/>
    <property type="match status" value="1"/>
</dbReference>
<evidence type="ECO:0000256" key="7">
    <source>
        <dbReference type="SAM" id="Phobius"/>
    </source>
</evidence>
<reference evidence="9" key="1">
    <citation type="journal article" date="2020" name="Stud. Mycol.">
        <title>101 Dothideomycetes genomes: a test case for predicting lifestyles and emergence of pathogens.</title>
        <authorList>
            <person name="Haridas S."/>
            <person name="Albert R."/>
            <person name="Binder M."/>
            <person name="Bloem J."/>
            <person name="Labutti K."/>
            <person name="Salamov A."/>
            <person name="Andreopoulos B."/>
            <person name="Baker S."/>
            <person name="Barry K."/>
            <person name="Bills G."/>
            <person name="Bluhm B."/>
            <person name="Cannon C."/>
            <person name="Castanera R."/>
            <person name="Culley D."/>
            <person name="Daum C."/>
            <person name="Ezra D."/>
            <person name="Gonzalez J."/>
            <person name="Henrissat B."/>
            <person name="Kuo A."/>
            <person name="Liang C."/>
            <person name="Lipzen A."/>
            <person name="Lutzoni F."/>
            <person name="Magnuson J."/>
            <person name="Mondo S."/>
            <person name="Nolan M."/>
            <person name="Ohm R."/>
            <person name="Pangilinan J."/>
            <person name="Park H.-J."/>
            <person name="Ramirez L."/>
            <person name="Alfaro M."/>
            <person name="Sun H."/>
            <person name="Tritt A."/>
            <person name="Yoshinaga Y."/>
            <person name="Zwiers L.-H."/>
            <person name="Turgeon B."/>
            <person name="Goodwin S."/>
            <person name="Spatafora J."/>
            <person name="Crous P."/>
            <person name="Grigoriev I."/>
        </authorList>
    </citation>
    <scope>NUCLEOTIDE SEQUENCE</scope>
    <source>
        <strain evidence="9">CBS 113818</strain>
    </source>
</reference>
<sequence>MASNASTIAMATSHSPGTAPIITSNPVISVTTFYVMNWLFFAICTVAITARLYIRYVCFRRLILEDYLMLFAWVLHSADAILVQLWVRYQYDLEAVGKGDLSKLTPNFMPNSKKGFAALGASVNLTMVGVLIVKLNFLIFFRRLGRNIHRFNIAWWAILVFTVGTTVAQIAMQNFGCFFGDVTYIFSAHCEDMAVLKHIMFNAIFSAVADALSDLFIIALPVTILWKSRINKRKKFVLTLVFGLVFFTISITIVRGSVFHDVYGNVSKSGGGRMQSGTFTWFWFYVEFSVAFIIACIVSFRTLFVQRKNESEDRDQVRQWREQLHGSAIRRDLRPKARKMYDSLLDTCKTLEGVSKNDDGRSMHGLPSVPTGLMTVNFEDDNNWAMTAISDDTNYSNVSEEQSVQVQAPPKVLHSTQVRSVAH</sequence>
<feature type="transmembrane region" description="Helical" evidence="7">
    <location>
        <begin position="66"/>
        <end position="87"/>
    </location>
</feature>
<evidence type="ECO:0000313" key="10">
    <source>
        <dbReference type="Proteomes" id="UP000799424"/>
    </source>
</evidence>
<keyword evidence="3 7" id="KW-1133">Transmembrane helix</keyword>
<dbReference type="GO" id="GO:0016020">
    <property type="term" value="C:membrane"/>
    <property type="evidence" value="ECO:0007669"/>
    <property type="project" value="UniProtKB-SubCell"/>
</dbReference>
<feature type="transmembrane region" description="Helical" evidence="7">
    <location>
        <begin position="236"/>
        <end position="259"/>
    </location>
</feature>